<evidence type="ECO:0000313" key="13">
    <source>
        <dbReference type="Proteomes" id="UP000663877"/>
    </source>
</evidence>
<dbReference type="Proteomes" id="UP000663832">
    <property type="component" value="Unassembled WGS sequence"/>
</dbReference>
<name>A0A814JNJ5_9BILA</name>
<gene>
    <name evidence="10" type="ORF">BJG266_LOCUS17917</name>
    <name evidence="11" type="ORF">QVE165_LOCUS29290</name>
</gene>
<keyword evidence="7" id="KW-0675">Receptor</keyword>
<protein>
    <recommendedName>
        <fullName evidence="9">Nuclear receptor domain-containing protein</fullName>
    </recommendedName>
</protein>
<dbReference type="PANTHER" id="PTHR24082:SF473">
    <property type="entry name" value="ECDYSONE-INDUCED PROTEIN 75B, ISOFORM B"/>
    <property type="match status" value="1"/>
</dbReference>
<dbReference type="EMBL" id="CAJNOI010000089">
    <property type="protein sequence ID" value="CAF1038229.1"/>
    <property type="molecule type" value="Genomic_DNA"/>
</dbReference>
<dbReference type="SUPFAM" id="SSF57716">
    <property type="entry name" value="Glucocorticoid receptor-like (DNA-binding domain)"/>
    <property type="match status" value="1"/>
</dbReference>
<proteinExistence type="predicted"/>
<dbReference type="GO" id="GO:0008270">
    <property type="term" value="F:zinc ion binding"/>
    <property type="evidence" value="ECO:0007669"/>
    <property type="project" value="UniProtKB-KW"/>
</dbReference>
<keyword evidence="5" id="KW-0238">DNA-binding</keyword>
<keyword evidence="8" id="KW-0539">Nucleus</keyword>
<dbReference type="OrthoDB" id="5771769at2759"/>
<evidence type="ECO:0000256" key="2">
    <source>
        <dbReference type="ARBA" id="ARBA00022771"/>
    </source>
</evidence>
<evidence type="ECO:0000256" key="3">
    <source>
        <dbReference type="ARBA" id="ARBA00022833"/>
    </source>
</evidence>
<dbReference type="Pfam" id="PF00105">
    <property type="entry name" value="zf-C4"/>
    <property type="match status" value="1"/>
</dbReference>
<dbReference type="AlphaFoldDB" id="A0A814JNJ5"/>
<evidence type="ECO:0000313" key="10">
    <source>
        <dbReference type="EMBL" id="CAF1038229.1"/>
    </source>
</evidence>
<dbReference type="PROSITE" id="PS51030">
    <property type="entry name" value="NUCLEAR_REC_DBD_2"/>
    <property type="match status" value="1"/>
</dbReference>
<feature type="domain" description="Nuclear receptor" evidence="9">
    <location>
        <begin position="71"/>
        <end position="147"/>
    </location>
</feature>
<evidence type="ECO:0000256" key="6">
    <source>
        <dbReference type="ARBA" id="ARBA00023163"/>
    </source>
</evidence>
<keyword evidence="4" id="KW-0805">Transcription regulation</keyword>
<dbReference type="CDD" id="cd06916">
    <property type="entry name" value="NR_DBD_like"/>
    <property type="match status" value="1"/>
</dbReference>
<keyword evidence="12" id="KW-1185">Reference proteome</keyword>
<keyword evidence="2" id="KW-0863">Zinc-finger</keyword>
<dbReference type="GO" id="GO:0004879">
    <property type="term" value="F:nuclear receptor activity"/>
    <property type="evidence" value="ECO:0007669"/>
    <property type="project" value="TreeGrafter"/>
</dbReference>
<evidence type="ECO:0000256" key="8">
    <source>
        <dbReference type="ARBA" id="ARBA00023242"/>
    </source>
</evidence>
<dbReference type="EMBL" id="CAJNOM010000234">
    <property type="protein sequence ID" value="CAF1265449.1"/>
    <property type="molecule type" value="Genomic_DNA"/>
</dbReference>
<evidence type="ECO:0000256" key="7">
    <source>
        <dbReference type="ARBA" id="ARBA00023170"/>
    </source>
</evidence>
<organism evidence="10 13">
    <name type="scientific">Adineta steineri</name>
    <dbReference type="NCBI Taxonomy" id="433720"/>
    <lineage>
        <taxon>Eukaryota</taxon>
        <taxon>Metazoa</taxon>
        <taxon>Spiralia</taxon>
        <taxon>Gnathifera</taxon>
        <taxon>Rotifera</taxon>
        <taxon>Eurotatoria</taxon>
        <taxon>Bdelloidea</taxon>
        <taxon>Adinetida</taxon>
        <taxon>Adinetidae</taxon>
        <taxon>Adineta</taxon>
    </lineage>
</organism>
<evidence type="ECO:0000256" key="1">
    <source>
        <dbReference type="ARBA" id="ARBA00022723"/>
    </source>
</evidence>
<evidence type="ECO:0000259" key="9">
    <source>
        <dbReference type="PROSITE" id="PS51030"/>
    </source>
</evidence>
<dbReference type="InterPro" id="IPR050234">
    <property type="entry name" value="Nuclear_hormone_rcpt_NR1"/>
</dbReference>
<keyword evidence="3" id="KW-0862">Zinc</keyword>
<dbReference type="PROSITE" id="PS00031">
    <property type="entry name" value="NUCLEAR_REC_DBD_1"/>
    <property type="match status" value="1"/>
</dbReference>
<accession>A0A814JNJ5</accession>
<keyword evidence="6" id="KW-0804">Transcription</keyword>
<dbReference type="PRINTS" id="PR00047">
    <property type="entry name" value="STROIDFINGER"/>
</dbReference>
<evidence type="ECO:0000313" key="12">
    <source>
        <dbReference type="Proteomes" id="UP000663832"/>
    </source>
</evidence>
<evidence type="ECO:0000256" key="5">
    <source>
        <dbReference type="ARBA" id="ARBA00023125"/>
    </source>
</evidence>
<sequence length="319" mass="37522">MDSSFEMFNRNSYFPIYSYPLSEVSSFRSNNNSYPITTNDYSDNIYTNPSITPVADQSNMNNLTSLIISRSDHCLVCSDRASGIHFGVSTCEACKAFFRRTSLSIYSIPSPCSPNRCEINIKNRNNCPSCRFDKCKRLGMDRDNVIYGKPSKQNIYHQEHFLEQLTNLSNELIKLFQNIHSSLVLFDNKQQINRFGHILLQLFYQQTSLIHINSSDIIEKIFILIYKNNHQVDYCFIENINLRTILSCWLFVYYYETFLFKQQISQDKLTILIKLLDMELNKTNTYELQDQTKQKAFRIDFMNTFTKFSTLLQEIYLEN</sequence>
<dbReference type="PANTHER" id="PTHR24082">
    <property type="entry name" value="NUCLEAR HORMONE RECEPTOR"/>
    <property type="match status" value="1"/>
</dbReference>
<dbReference type="GO" id="GO:0030154">
    <property type="term" value="P:cell differentiation"/>
    <property type="evidence" value="ECO:0007669"/>
    <property type="project" value="TreeGrafter"/>
</dbReference>
<comment type="caution">
    <text evidence="10">The sequence shown here is derived from an EMBL/GenBank/DDBJ whole genome shotgun (WGS) entry which is preliminary data.</text>
</comment>
<dbReference type="GO" id="GO:0045944">
    <property type="term" value="P:positive regulation of transcription by RNA polymerase II"/>
    <property type="evidence" value="ECO:0007669"/>
    <property type="project" value="TreeGrafter"/>
</dbReference>
<dbReference type="Gene3D" id="3.30.50.10">
    <property type="entry name" value="Erythroid Transcription Factor GATA-1, subunit A"/>
    <property type="match status" value="1"/>
</dbReference>
<dbReference type="InterPro" id="IPR013088">
    <property type="entry name" value="Znf_NHR/GATA"/>
</dbReference>
<reference evidence="10" key="1">
    <citation type="submission" date="2021-02" db="EMBL/GenBank/DDBJ databases">
        <authorList>
            <person name="Nowell W R."/>
        </authorList>
    </citation>
    <scope>NUCLEOTIDE SEQUENCE</scope>
</reference>
<dbReference type="GO" id="GO:0000978">
    <property type="term" value="F:RNA polymerase II cis-regulatory region sequence-specific DNA binding"/>
    <property type="evidence" value="ECO:0007669"/>
    <property type="project" value="TreeGrafter"/>
</dbReference>
<dbReference type="SMART" id="SM00399">
    <property type="entry name" value="ZnF_C4"/>
    <property type="match status" value="1"/>
</dbReference>
<evidence type="ECO:0000256" key="4">
    <source>
        <dbReference type="ARBA" id="ARBA00023015"/>
    </source>
</evidence>
<keyword evidence="1" id="KW-0479">Metal-binding</keyword>
<dbReference type="GO" id="GO:0009755">
    <property type="term" value="P:hormone-mediated signaling pathway"/>
    <property type="evidence" value="ECO:0007669"/>
    <property type="project" value="TreeGrafter"/>
</dbReference>
<dbReference type="GO" id="GO:0000122">
    <property type="term" value="P:negative regulation of transcription by RNA polymerase II"/>
    <property type="evidence" value="ECO:0007669"/>
    <property type="project" value="TreeGrafter"/>
</dbReference>
<dbReference type="InterPro" id="IPR001628">
    <property type="entry name" value="Znf_hrmn_rcpt"/>
</dbReference>
<evidence type="ECO:0000313" key="11">
    <source>
        <dbReference type="EMBL" id="CAF1265449.1"/>
    </source>
</evidence>
<dbReference type="Proteomes" id="UP000663877">
    <property type="component" value="Unassembled WGS sequence"/>
</dbReference>